<dbReference type="RefSeq" id="WP_073367085.1">
    <property type="nucleotide sequence ID" value="NZ_FQWB01000001.1"/>
</dbReference>
<dbReference type="Proteomes" id="UP000184516">
    <property type="component" value="Unassembled WGS sequence"/>
</dbReference>
<evidence type="ECO:0000256" key="1">
    <source>
        <dbReference type="SAM" id="SignalP"/>
    </source>
</evidence>
<feature type="chain" id="PRO_5009909640" description="DUF4468 domain-containing protein" evidence="1">
    <location>
        <begin position="20"/>
        <end position="192"/>
    </location>
</feature>
<sequence>MKKLITIFLFITTVFAANAQEQKSEKEKAVALIKEYYSKKDSISDRSVDSQDFVMKNYKNFKIEFSNDNTVMTFSYNYKFEYASITTYVNDHYTFKNKIVVDFSKIENITLKSIDALKNQKQVYLLNFKAKPGYKIEQYTSEKDGKLPEIPKKVEEALVPVSTNCCDDRDYQEINNKIMQTFNELRKLCETN</sequence>
<reference evidence="3" key="1">
    <citation type="submission" date="2016-11" db="EMBL/GenBank/DDBJ databases">
        <authorList>
            <person name="Varghese N."/>
            <person name="Submissions S."/>
        </authorList>
    </citation>
    <scope>NUCLEOTIDE SEQUENCE [LARGE SCALE GENOMIC DNA]</scope>
    <source>
        <strain evidence="3">DSM 19978</strain>
    </source>
</reference>
<dbReference type="EMBL" id="FQWB01000001">
    <property type="protein sequence ID" value="SHF70612.1"/>
    <property type="molecule type" value="Genomic_DNA"/>
</dbReference>
<keyword evidence="1" id="KW-0732">Signal</keyword>
<organism evidence="2 3">
    <name type="scientific">Flavobacterium fluvii</name>
    <dbReference type="NCBI Taxonomy" id="468056"/>
    <lineage>
        <taxon>Bacteria</taxon>
        <taxon>Pseudomonadati</taxon>
        <taxon>Bacteroidota</taxon>
        <taxon>Flavobacteriia</taxon>
        <taxon>Flavobacteriales</taxon>
        <taxon>Flavobacteriaceae</taxon>
        <taxon>Flavobacterium</taxon>
    </lineage>
</organism>
<gene>
    <name evidence="2" type="ORF">SAMN05443549_10178</name>
</gene>
<dbReference type="AlphaFoldDB" id="A0A1M5DUX2"/>
<protein>
    <recommendedName>
        <fullName evidence="4">DUF4468 domain-containing protein</fullName>
    </recommendedName>
</protein>
<proteinExistence type="predicted"/>
<evidence type="ECO:0008006" key="4">
    <source>
        <dbReference type="Google" id="ProtNLM"/>
    </source>
</evidence>
<feature type="signal peptide" evidence="1">
    <location>
        <begin position="1"/>
        <end position="19"/>
    </location>
</feature>
<evidence type="ECO:0000313" key="2">
    <source>
        <dbReference type="EMBL" id="SHF70612.1"/>
    </source>
</evidence>
<keyword evidence="3" id="KW-1185">Reference proteome</keyword>
<dbReference type="OrthoDB" id="1466992at2"/>
<evidence type="ECO:0000313" key="3">
    <source>
        <dbReference type="Proteomes" id="UP000184516"/>
    </source>
</evidence>
<dbReference type="STRING" id="468056.SAMN05443549_10178"/>
<accession>A0A1M5DUX2</accession>
<name>A0A1M5DUX2_9FLAO</name>